<evidence type="ECO:0000256" key="1">
    <source>
        <dbReference type="SAM" id="MobiDB-lite"/>
    </source>
</evidence>
<evidence type="ECO:0000313" key="4">
    <source>
        <dbReference type="Proteomes" id="UP000002497"/>
    </source>
</evidence>
<dbReference type="Proteomes" id="UP000002497">
    <property type="component" value="Unassembled WGS sequence"/>
</dbReference>
<feature type="compositionally biased region" description="Low complexity" evidence="1">
    <location>
        <begin position="233"/>
        <end position="242"/>
    </location>
</feature>
<dbReference type="VEuPathDB" id="FungiDB:CPSG_07431"/>
<organism evidence="4">
    <name type="scientific">Coccidioides posadasii (strain RMSCC 757 / Silveira)</name>
    <name type="common">Valley fever fungus</name>
    <dbReference type="NCBI Taxonomy" id="443226"/>
    <lineage>
        <taxon>Eukaryota</taxon>
        <taxon>Fungi</taxon>
        <taxon>Dikarya</taxon>
        <taxon>Ascomycota</taxon>
        <taxon>Pezizomycotina</taxon>
        <taxon>Eurotiomycetes</taxon>
        <taxon>Eurotiomycetidae</taxon>
        <taxon>Onygenales</taxon>
        <taxon>Onygenaceae</taxon>
        <taxon>Coccidioides</taxon>
    </lineage>
</organism>
<feature type="transmembrane region" description="Helical" evidence="2">
    <location>
        <begin position="49"/>
        <end position="66"/>
    </location>
</feature>
<keyword evidence="4" id="KW-1185">Reference proteome</keyword>
<keyword evidence="2" id="KW-0812">Transmembrane</keyword>
<keyword evidence="2" id="KW-0472">Membrane</keyword>
<dbReference type="HOGENOM" id="CLU_933860_0_0_1"/>
<keyword evidence="2" id="KW-1133">Transmembrane helix</keyword>
<name>E9DC79_COCPS</name>
<accession>E9DC79</accession>
<proteinExistence type="predicted"/>
<sequence>MRADDVLTSHFAQLCLGLRQAALLSRIIRLMSIKNGSWLPRMVLKRPPAVFFDTLFIILIFALFCFSPPPLRSFGRNQNLQHQKVGYTHMCKQNFIFFPLTNCLLFHLVQKSSAEELFRQRTDTSHDLKILVPRSTPCRWHYRLSCIIHLEGVICPLAAGQTTVRYHMESYDQQLIPAAKSHGALGSVGRTAPSSLSKRKVSPGMRFSLHVTPWLQATSSGGYAVGSMFTHGSPPSSSSSPSMLHRRGKKTERKDKRTRRRKSRRLMILNRVIRLALPLLTTRRHFRDPASAKSLSRT</sequence>
<feature type="region of interest" description="Disordered" evidence="1">
    <location>
        <begin position="226"/>
        <end position="264"/>
    </location>
</feature>
<dbReference type="AlphaFoldDB" id="E9DC79"/>
<dbReference type="EMBL" id="GL636499">
    <property type="protein sequence ID" value="EFW15804.1"/>
    <property type="molecule type" value="Genomic_DNA"/>
</dbReference>
<reference evidence="4" key="1">
    <citation type="journal article" date="2010" name="Genome Res.">
        <title>Population genomic sequencing of Coccidioides fungi reveals recent hybridization and transposon control.</title>
        <authorList>
            <person name="Neafsey D.E."/>
            <person name="Barker B.M."/>
            <person name="Sharpton T.J."/>
            <person name="Stajich J.E."/>
            <person name="Park D.J."/>
            <person name="Whiston E."/>
            <person name="Hung C.-Y."/>
            <person name="McMahan C."/>
            <person name="White J."/>
            <person name="Sykes S."/>
            <person name="Heiman D."/>
            <person name="Young S."/>
            <person name="Zeng Q."/>
            <person name="Abouelleil A."/>
            <person name="Aftuck L."/>
            <person name="Bessette D."/>
            <person name="Brown A."/>
            <person name="FitzGerald M."/>
            <person name="Lui A."/>
            <person name="Macdonald J.P."/>
            <person name="Priest M."/>
            <person name="Orbach M.J."/>
            <person name="Galgiani J.N."/>
            <person name="Kirkland T.N."/>
            <person name="Cole G.T."/>
            <person name="Birren B.W."/>
            <person name="Henn M.R."/>
            <person name="Taylor J.W."/>
            <person name="Rounsley S.D."/>
        </authorList>
    </citation>
    <scope>NUCLEOTIDE SEQUENCE [LARGE SCALE GENOMIC DNA]</scope>
    <source>
        <strain evidence="4">RMSCC 757 / Silveira</strain>
    </source>
</reference>
<reference evidence="4" key="2">
    <citation type="submission" date="2010-03" db="EMBL/GenBank/DDBJ databases">
        <title>The genome sequence of Coccidioides posadasii strain Silveira.</title>
        <authorList>
            <consortium name="The Broad Institute Genome Sequencing Center for Infectious Disease"/>
            <person name="Neafsey D."/>
            <person name="Orbach M."/>
            <person name="Henn M.R."/>
            <person name="Cole G.T."/>
            <person name="Galgiani J."/>
            <person name="Gardner M.J."/>
            <person name="Kirkland T.N."/>
            <person name="Taylor J.W."/>
            <person name="Young S.K."/>
            <person name="Zeng Q."/>
            <person name="Koehrsen M."/>
            <person name="Alvarado L."/>
            <person name="Berlin A."/>
            <person name="Borenstein D."/>
            <person name="Chapman S.B."/>
            <person name="Chen Z."/>
            <person name="Engels R."/>
            <person name="Freedman E."/>
            <person name="Gellesch M."/>
            <person name="Goldberg J."/>
            <person name="Griggs A."/>
            <person name="Gujja S."/>
            <person name="Heilman E."/>
            <person name="Heiman D."/>
            <person name="Howarth C."/>
            <person name="Jen D."/>
            <person name="Larson L."/>
            <person name="Mehta T."/>
            <person name="Neiman D."/>
            <person name="Park D."/>
            <person name="Pearson M."/>
            <person name="Richards J."/>
            <person name="Roberts A."/>
            <person name="Saif S."/>
            <person name="Shea T."/>
            <person name="Shenoy N."/>
            <person name="Sisk P."/>
            <person name="Stolte C."/>
            <person name="Sykes S."/>
            <person name="Walk T."/>
            <person name="White J."/>
            <person name="Yandava C."/>
            <person name="Haas B."/>
            <person name="Nusbaum C."/>
            <person name="Birren B."/>
        </authorList>
    </citation>
    <scope>NUCLEOTIDE SEQUENCE [LARGE SCALE GENOMIC DNA]</scope>
    <source>
        <strain evidence="4">RMSCC 757 / Silveira</strain>
    </source>
</reference>
<protein>
    <submittedName>
        <fullName evidence="3">Uncharacterized protein</fullName>
    </submittedName>
</protein>
<feature type="compositionally biased region" description="Basic residues" evidence="1">
    <location>
        <begin position="244"/>
        <end position="264"/>
    </location>
</feature>
<gene>
    <name evidence="3" type="ORF">CPSG_07431</name>
</gene>
<evidence type="ECO:0000256" key="2">
    <source>
        <dbReference type="SAM" id="Phobius"/>
    </source>
</evidence>
<evidence type="ECO:0000313" key="3">
    <source>
        <dbReference type="EMBL" id="EFW15804.1"/>
    </source>
</evidence>